<organism evidence="1 2">
    <name type="scientific">Dyella telluris</name>
    <dbReference type="NCBI Taxonomy" id="2763498"/>
    <lineage>
        <taxon>Bacteria</taxon>
        <taxon>Pseudomonadati</taxon>
        <taxon>Pseudomonadota</taxon>
        <taxon>Gammaproteobacteria</taxon>
        <taxon>Lysobacterales</taxon>
        <taxon>Rhodanobacteraceae</taxon>
        <taxon>Dyella</taxon>
    </lineage>
</organism>
<dbReference type="AlphaFoldDB" id="A0A7G8Q4P3"/>
<dbReference type="EMBL" id="CP060412">
    <property type="protein sequence ID" value="QNK01751.1"/>
    <property type="molecule type" value="Genomic_DNA"/>
</dbReference>
<keyword evidence="2" id="KW-1185">Reference proteome</keyword>
<evidence type="ECO:0000313" key="1">
    <source>
        <dbReference type="EMBL" id="QNK01751.1"/>
    </source>
</evidence>
<reference evidence="1 2" key="1">
    <citation type="submission" date="2020-08" db="EMBL/GenBank/DDBJ databases">
        <title>Dyella sp. G9 isolated from forest soil.</title>
        <authorList>
            <person name="Fu J."/>
            <person name="Qiu L."/>
        </authorList>
    </citation>
    <scope>NUCLEOTIDE SEQUENCE [LARGE SCALE GENOMIC DNA]</scope>
    <source>
        <strain evidence="1 2">G9</strain>
    </source>
</reference>
<sequence>MSENTEQKPVTIDKLAHDVKTTIDCSWLTYSFNREKGTLGMEGIFELAYGKKLEMLESPNDTDYAHDVKREELDQWDEETIAEAVESGGFECYNLGIFLNDLCNKGILPEGHYVVRMSW</sequence>
<gene>
    <name evidence="1" type="ORF">H8F01_00795</name>
</gene>
<dbReference type="KEGG" id="dtl:H8F01_00795"/>
<name>A0A7G8Q4P3_9GAMM</name>
<protein>
    <submittedName>
        <fullName evidence="1">Uncharacterized protein</fullName>
    </submittedName>
</protein>
<dbReference type="RefSeq" id="WP_187057210.1">
    <property type="nucleotide sequence ID" value="NZ_CP060412.1"/>
</dbReference>
<accession>A0A7G8Q4P3</accession>
<evidence type="ECO:0000313" key="2">
    <source>
        <dbReference type="Proteomes" id="UP000515873"/>
    </source>
</evidence>
<dbReference type="Proteomes" id="UP000515873">
    <property type="component" value="Chromosome"/>
</dbReference>
<proteinExistence type="predicted"/>